<evidence type="ECO:0000256" key="5">
    <source>
        <dbReference type="ARBA" id="ARBA00023163"/>
    </source>
</evidence>
<comment type="caution">
    <text evidence="8">The sequence shown here is derived from an EMBL/GenBank/DDBJ whole genome shotgun (WGS) entry which is preliminary data.</text>
</comment>
<evidence type="ECO:0000256" key="4">
    <source>
        <dbReference type="ARBA" id="ARBA00023125"/>
    </source>
</evidence>
<dbReference type="NCBIfam" id="TIGR02937">
    <property type="entry name" value="sigma70-ECF"/>
    <property type="match status" value="1"/>
</dbReference>
<evidence type="ECO:0000259" key="6">
    <source>
        <dbReference type="Pfam" id="PF04542"/>
    </source>
</evidence>
<accession>A0ABS1BAJ1</accession>
<proteinExistence type="inferred from homology"/>
<comment type="similarity">
    <text evidence="1">Belongs to the sigma-70 factor family. ECF subfamily.</text>
</comment>
<feature type="domain" description="RNA polymerase sigma-70 region 2" evidence="6">
    <location>
        <begin position="35"/>
        <end position="102"/>
    </location>
</feature>
<dbReference type="Gene3D" id="1.10.1740.10">
    <property type="match status" value="1"/>
</dbReference>
<organism evidence="8 9">
    <name type="scientific">Brachybacterium halotolerans</name>
    <dbReference type="NCBI Taxonomy" id="2795215"/>
    <lineage>
        <taxon>Bacteria</taxon>
        <taxon>Bacillati</taxon>
        <taxon>Actinomycetota</taxon>
        <taxon>Actinomycetes</taxon>
        <taxon>Micrococcales</taxon>
        <taxon>Dermabacteraceae</taxon>
        <taxon>Brachybacterium</taxon>
    </lineage>
</organism>
<dbReference type="CDD" id="cd06171">
    <property type="entry name" value="Sigma70_r4"/>
    <property type="match status" value="1"/>
</dbReference>
<evidence type="ECO:0000256" key="2">
    <source>
        <dbReference type="ARBA" id="ARBA00023015"/>
    </source>
</evidence>
<protein>
    <submittedName>
        <fullName evidence="8">ECF RNA polymerase sigma factor SigK</fullName>
    </submittedName>
</protein>
<reference evidence="8 9" key="1">
    <citation type="submission" date="2020-12" db="EMBL/GenBank/DDBJ databases">
        <title>Brachybacterium sp. MASK1Z-5, whole genome shotgun sequence.</title>
        <authorList>
            <person name="Tuo L."/>
        </authorList>
    </citation>
    <scope>NUCLEOTIDE SEQUENCE [LARGE SCALE GENOMIC DNA]</scope>
    <source>
        <strain evidence="8 9">MASK1Z-5</strain>
    </source>
</reference>
<keyword evidence="5" id="KW-0804">Transcription</keyword>
<dbReference type="InterPro" id="IPR007627">
    <property type="entry name" value="RNA_pol_sigma70_r2"/>
</dbReference>
<sequence>MSEDEPASPATASPDVLRELLLAVAGGDAEAFPRLYDSTSARVFGLVLRVLRDRAQSEEVTQEVYLEVFRQASGFDPSRGSALAWILTMAHRRAVDRVRASQSQSDRDVAYESRSTVELFDPTSETALDGIEARHVRGALSQLSDRQSEAIRLAYLDGLTQSQVAKHLDIPLGTAKTRIRDGLLALRRIMSAEYTRKEEG</sequence>
<dbReference type="InterPro" id="IPR007630">
    <property type="entry name" value="RNA_pol_sigma70_r4"/>
</dbReference>
<dbReference type="InterPro" id="IPR039425">
    <property type="entry name" value="RNA_pol_sigma-70-like"/>
</dbReference>
<dbReference type="InterPro" id="IPR013324">
    <property type="entry name" value="RNA_pol_sigma_r3/r4-like"/>
</dbReference>
<keyword evidence="4" id="KW-0238">DNA-binding</keyword>
<dbReference type="SUPFAM" id="SSF88659">
    <property type="entry name" value="Sigma3 and sigma4 domains of RNA polymerase sigma factors"/>
    <property type="match status" value="1"/>
</dbReference>
<feature type="domain" description="RNA polymerase sigma-70 region 4" evidence="7">
    <location>
        <begin position="139"/>
        <end position="187"/>
    </location>
</feature>
<evidence type="ECO:0000313" key="9">
    <source>
        <dbReference type="Proteomes" id="UP000612352"/>
    </source>
</evidence>
<name>A0ABS1BAJ1_9MICO</name>
<dbReference type="PANTHER" id="PTHR43133:SF66">
    <property type="entry name" value="ECF RNA POLYMERASE SIGMA FACTOR SIGK"/>
    <property type="match status" value="1"/>
</dbReference>
<keyword evidence="2" id="KW-0805">Transcription regulation</keyword>
<dbReference type="InterPro" id="IPR014284">
    <property type="entry name" value="RNA_pol_sigma-70_dom"/>
</dbReference>
<dbReference type="Gene3D" id="1.10.10.10">
    <property type="entry name" value="Winged helix-like DNA-binding domain superfamily/Winged helix DNA-binding domain"/>
    <property type="match status" value="1"/>
</dbReference>
<gene>
    <name evidence="8" type="primary">sigK</name>
    <name evidence="8" type="ORF">I8D64_09675</name>
</gene>
<dbReference type="SUPFAM" id="SSF88946">
    <property type="entry name" value="Sigma2 domain of RNA polymerase sigma factors"/>
    <property type="match status" value="1"/>
</dbReference>
<evidence type="ECO:0000256" key="3">
    <source>
        <dbReference type="ARBA" id="ARBA00023082"/>
    </source>
</evidence>
<keyword evidence="3" id="KW-0731">Sigma factor</keyword>
<dbReference type="Pfam" id="PF04545">
    <property type="entry name" value="Sigma70_r4"/>
    <property type="match status" value="1"/>
</dbReference>
<keyword evidence="9" id="KW-1185">Reference proteome</keyword>
<dbReference type="PANTHER" id="PTHR43133">
    <property type="entry name" value="RNA POLYMERASE ECF-TYPE SIGMA FACTO"/>
    <property type="match status" value="1"/>
</dbReference>
<dbReference type="Proteomes" id="UP000612352">
    <property type="component" value="Unassembled WGS sequence"/>
</dbReference>
<evidence type="ECO:0000256" key="1">
    <source>
        <dbReference type="ARBA" id="ARBA00010641"/>
    </source>
</evidence>
<dbReference type="InterPro" id="IPR036388">
    <property type="entry name" value="WH-like_DNA-bd_sf"/>
</dbReference>
<evidence type="ECO:0000259" key="7">
    <source>
        <dbReference type="Pfam" id="PF04545"/>
    </source>
</evidence>
<dbReference type="InterPro" id="IPR013325">
    <property type="entry name" value="RNA_pol_sigma_r2"/>
</dbReference>
<dbReference type="EMBL" id="JAEDAJ010000004">
    <property type="protein sequence ID" value="MBK0331671.1"/>
    <property type="molecule type" value="Genomic_DNA"/>
</dbReference>
<dbReference type="Pfam" id="PF04542">
    <property type="entry name" value="Sigma70_r2"/>
    <property type="match status" value="1"/>
</dbReference>
<evidence type="ECO:0000313" key="8">
    <source>
        <dbReference type="EMBL" id="MBK0331671.1"/>
    </source>
</evidence>
<dbReference type="NCBIfam" id="NF007228">
    <property type="entry name" value="PRK09646.1"/>
    <property type="match status" value="1"/>
</dbReference>